<evidence type="ECO:0000313" key="2">
    <source>
        <dbReference type="Proteomes" id="UP001595191"/>
    </source>
</evidence>
<dbReference type="Proteomes" id="UP001595191">
    <property type="component" value="Unassembled WGS sequence"/>
</dbReference>
<reference evidence="1" key="1">
    <citation type="submission" date="2024-09" db="EMBL/GenBank/DDBJ databases">
        <authorList>
            <person name="Liu J."/>
        </authorList>
    </citation>
    <scope>NUCLEOTIDE SEQUENCE</scope>
    <source>
        <strain evidence="1">NBU2967</strain>
    </source>
</reference>
<organism evidence="1 2">
    <name type="scientific">Meishania litoralis</name>
    <dbReference type="NCBI Taxonomy" id="3434685"/>
    <lineage>
        <taxon>Bacteria</taxon>
        <taxon>Pseudomonadati</taxon>
        <taxon>Bacteroidota</taxon>
        <taxon>Flavobacteriia</taxon>
        <taxon>Flavobacteriales</taxon>
        <taxon>Flavobacteriaceae</taxon>
        <taxon>Meishania</taxon>
    </lineage>
</organism>
<sequence length="66" mass="7741">MKKHRNFLVFYSLWLTGILLILIVFDADQDKTKTPMDETNTIFEMTTHSKAYAERSDCDKERAVVN</sequence>
<keyword evidence="2" id="KW-1185">Reference proteome</keyword>
<dbReference type="EMBL" id="JBHFPV010000002">
    <property type="protein sequence ID" value="MFH6603904.1"/>
    <property type="molecule type" value="Genomic_DNA"/>
</dbReference>
<protein>
    <submittedName>
        <fullName evidence="1">Uncharacterized protein</fullName>
    </submittedName>
</protein>
<accession>A0ACC7LK06</accession>
<name>A0ACC7LK06_9FLAO</name>
<proteinExistence type="predicted"/>
<evidence type="ECO:0000313" key="1">
    <source>
        <dbReference type="EMBL" id="MFH6603904.1"/>
    </source>
</evidence>
<gene>
    <name evidence="1" type="ORF">ACEZ3G_10485</name>
</gene>
<comment type="caution">
    <text evidence="1">The sequence shown here is derived from an EMBL/GenBank/DDBJ whole genome shotgun (WGS) entry which is preliminary data.</text>
</comment>